<accession>A0A9X3ZH76</accession>
<keyword evidence="1" id="KW-0812">Transmembrane</keyword>
<sequence length="1178" mass="126840">MTDTHGGRKRGRRRDSVVLHKMPSANAHEPIIVNTPARFGLLHHFAKGFGILSALVILLLVGTLVLLESGAADGALTGRAQALLQNAAGDQYQATVDNTRIRLAKRGMVALEARDVGLRRVADGVEVLHAEKAKIALQILPLLSGQLEISHIEIVGGLVNAAETEGPGQAAENAQREPFQIANLEPVTDQALTLVRSLSTMLEDRGTRSVFLSDMTLDGVAGGGSSLTVRSAEVSRDGAGGIEVQAGLDFAGQEIDIKAHAAPAGSNGDRTQLDAQVTGVHLGKMIRGLSNNPERKFRLESDVEIDLTALSRGAGQLSELSADLDFSAGELFMDGVAADLRPSRVNVAMDTKRKSIEIRSSRLAIGKSSYSFNGGIIDLLSLPDQKDEGIAIDLLVDRATVAPTDSSEPAIDVAMKAFARFVRAERRLYVDEFIVTSKQGSMFSSASVQLSDTSPEVSFVANIDRMDTASVKQLWPYWIAKMARSWVLQNLFGGTVHDGQIKVFIPEGRMAAALPNALHLDDQQLQIDFDIKNARFDVAGDIPPVRNADGLFSLRGNRMELKIDKGTSYFASKRSVEVSNGLFVIGKTDERPLMAELDIEVSGEAAAVAELISYRPINALERTPYKADDFEGTVSSKVHAVFGLVHKQNPPSPVWDVSLDLDGVSIGPKVDGVKVTNATGKMHVDTTTIKIDAQAELNGIQSQLDFTEPLEAGNGVASDRTVKFQISEKDRAEFAPQLNELIKGTVFLKAKLGKEGRQAFDADFTEAKLILPWIGWSKGKGIKATATFDLVPQETGGEEATARDETDEEERKGLGLPGAFTIKDFNLAGEGFAARGNLELRNGQLINADISRASLSRDDEFSVDVTRKGSTFVVNVSGKAVDLRSSIKHLLADGEGESTETSQEKVELKVRTDRAIGFGGETVQPFKMDYVGQGSKILGLDLQTTTSGGKKIDAVGKHDGSSLVLTISSKDAGAAARFADIYSKIRGGTLDIQLVRSGNGPYVGTVDINDFSVVNDEHLQKLVSTRPQGGESLNEAVRRDIDVSRAYFQYAFARIDMGKGFLHLSDGVARGTEVGFAFQGDVYDSDTGMDITGTFMPAYGLNRLFGEIPVLGIILGNGRDRGLIGITFRLTGSFDDPTLAINPISLIAPGIFRSIFQFRNDSTNVDAEGKYNFRSETR</sequence>
<keyword evidence="1" id="KW-0472">Membrane</keyword>
<dbReference type="EMBL" id="JAPJZI010000001">
    <property type="protein sequence ID" value="MDA5398426.1"/>
    <property type="molecule type" value="Genomic_DNA"/>
</dbReference>
<gene>
    <name evidence="2" type="ORF">OQ273_07580</name>
</gene>
<keyword evidence="1" id="KW-1133">Transmembrane helix</keyword>
<evidence type="ECO:0000256" key="1">
    <source>
        <dbReference type="SAM" id="Phobius"/>
    </source>
</evidence>
<name>A0A9X3ZH76_9HYPH</name>
<dbReference type="AlphaFoldDB" id="A0A9X3ZH76"/>
<feature type="transmembrane region" description="Helical" evidence="1">
    <location>
        <begin position="48"/>
        <end position="67"/>
    </location>
</feature>
<comment type="caution">
    <text evidence="2">The sequence shown here is derived from an EMBL/GenBank/DDBJ whole genome shotgun (WGS) entry which is preliminary data.</text>
</comment>
<dbReference type="Proteomes" id="UP001151234">
    <property type="component" value="Unassembled WGS sequence"/>
</dbReference>
<dbReference type="RefSeq" id="WP_267989848.1">
    <property type="nucleotide sequence ID" value="NZ_JAPJZI010000001.1"/>
</dbReference>
<protein>
    <submittedName>
        <fullName evidence="2">DUF3971 domain-containing protein</fullName>
    </submittedName>
</protein>
<proteinExistence type="predicted"/>
<evidence type="ECO:0000313" key="3">
    <source>
        <dbReference type="Proteomes" id="UP001151234"/>
    </source>
</evidence>
<reference evidence="2" key="1">
    <citation type="submission" date="2022-11" db="EMBL/GenBank/DDBJ databases">
        <title>Draft genome sequence of Hoeflea poritis E7-10 and Hoeflea prorocentri PM5-8, separated from scleractinian coral Porites lutea and marine dinoflagellate.</title>
        <authorList>
            <person name="Zhang G."/>
            <person name="Wei Q."/>
            <person name="Cai L."/>
        </authorList>
    </citation>
    <scope>NUCLEOTIDE SEQUENCE</scope>
    <source>
        <strain evidence="2">PM5-8</strain>
    </source>
</reference>
<evidence type="ECO:0000313" key="2">
    <source>
        <dbReference type="EMBL" id="MDA5398426.1"/>
    </source>
</evidence>
<organism evidence="2 3">
    <name type="scientific">Hoeflea prorocentri</name>
    <dbReference type="NCBI Taxonomy" id="1922333"/>
    <lineage>
        <taxon>Bacteria</taxon>
        <taxon>Pseudomonadati</taxon>
        <taxon>Pseudomonadota</taxon>
        <taxon>Alphaproteobacteria</taxon>
        <taxon>Hyphomicrobiales</taxon>
        <taxon>Rhizobiaceae</taxon>
        <taxon>Hoeflea</taxon>
    </lineage>
</organism>
<keyword evidence="3" id="KW-1185">Reference proteome</keyword>